<name>A0A915PGY5_9BILA</name>
<protein>
    <submittedName>
        <fullName evidence="3">Uncharacterized protein</fullName>
    </submittedName>
</protein>
<evidence type="ECO:0000313" key="2">
    <source>
        <dbReference type="Proteomes" id="UP000887560"/>
    </source>
</evidence>
<evidence type="ECO:0000313" key="3">
    <source>
        <dbReference type="WBParaSite" id="scf7180000424780.g13985"/>
    </source>
</evidence>
<keyword evidence="2" id="KW-1185">Reference proteome</keyword>
<reference evidence="3" key="1">
    <citation type="submission" date="2022-11" db="UniProtKB">
        <authorList>
            <consortium name="WormBaseParasite"/>
        </authorList>
    </citation>
    <scope>IDENTIFICATION</scope>
</reference>
<feature type="coiled-coil region" evidence="1">
    <location>
        <begin position="49"/>
        <end position="93"/>
    </location>
</feature>
<dbReference type="Proteomes" id="UP000887560">
    <property type="component" value="Unplaced"/>
</dbReference>
<accession>A0A915PGY5</accession>
<keyword evidence="1" id="KW-0175">Coiled coil</keyword>
<organism evidence="2 3">
    <name type="scientific">Meloidogyne floridensis</name>
    <dbReference type="NCBI Taxonomy" id="298350"/>
    <lineage>
        <taxon>Eukaryota</taxon>
        <taxon>Metazoa</taxon>
        <taxon>Ecdysozoa</taxon>
        <taxon>Nematoda</taxon>
        <taxon>Chromadorea</taxon>
        <taxon>Rhabditida</taxon>
        <taxon>Tylenchina</taxon>
        <taxon>Tylenchomorpha</taxon>
        <taxon>Tylenchoidea</taxon>
        <taxon>Meloidogynidae</taxon>
        <taxon>Meloidogyninae</taxon>
        <taxon>Meloidogyne</taxon>
    </lineage>
</organism>
<dbReference type="WBParaSite" id="scf7180000424780.g13985">
    <property type="protein sequence ID" value="scf7180000424780.g13985"/>
    <property type="gene ID" value="scf7180000424780.g13985"/>
</dbReference>
<evidence type="ECO:0000256" key="1">
    <source>
        <dbReference type="SAM" id="Coils"/>
    </source>
</evidence>
<proteinExistence type="predicted"/>
<dbReference type="AlphaFoldDB" id="A0A915PGY5"/>
<sequence length="109" mass="12797">MGENKDIVLKSDQKLILKENLKFYEESLLQSYWHEFNLKGYLIETAVKLEENEAKILSAVEEIEKLSKKLIKIQKETEKKEKEKIEANNAAEILMELSTSQTKVDYIYI</sequence>